<organism evidence="1 2">
    <name type="scientific">Pararge aegeria aegeria</name>
    <dbReference type="NCBI Taxonomy" id="348720"/>
    <lineage>
        <taxon>Eukaryota</taxon>
        <taxon>Metazoa</taxon>
        <taxon>Ecdysozoa</taxon>
        <taxon>Arthropoda</taxon>
        <taxon>Hexapoda</taxon>
        <taxon>Insecta</taxon>
        <taxon>Pterygota</taxon>
        <taxon>Neoptera</taxon>
        <taxon>Endopterygota</taxon>
        <taxon>Lepidoptera</taxon>
        <taxon>Glossata</taxon>
        <taxon>Ditrysia</taxon>
        <taxon>Papilionoidea</taxon>
        <taxon>Nymphalidae</taxon>
        <taxon>Satyrinae</taxon>
        <taxon>Satyrini</taxon>
        <taxon>Parargina</taxon>
        <taxon>Pararge</taxon>
    </lineage>
</organism>
<gene>
    <name evidence="1" type="primary">jg8812</name>
    <name evidence="1" type="ORF">PAEG_LOCUS21426</name>
</gene>
<keyword evidence="2" id="KW-1185">Reference proteome</keyword>
<proteinExistence type="predicted"/>
<dbReference type="Proteomes" id="UP000838756">
    <property type="component" value="Unassembled WGS sequence"/>
</dbReference>
<comment type="caution">
    <text evidence="1">The sequence shown here is derived from an EMBL/GenBank/DDBJ whole genome shotgun (WGS) entry which is preliminary data.</text>
</comment>
<sequence length="114" mass="12432">MLSGQVPQQILPVSYGANLVALTKKDGGIRPIAIGSNLRRLTSKICYLAVKEKVSAKLQPNQLVFGIKGECKAAVHAASIFLNSSVYGVFVKIYVRNAFNSVNRICFMKFKRGA</sequence>
<dbReference type="AlphaFoldDB" id="A0A8S4S298"/>
<name>A0A8S4S298_9NEOP</name>
<dbReference type="EMBL" id="CAKXAJ010025940">
    <property type="protein sequence ID" value="CAH2246759.1"/>
    <property type="molecule type" value="Genomic_DNA"/>
</dbReference>
<dbReference type="OrthoDB" id="7485566at2759"/>
<protein>
    <submittedName>
        <fullName evidence="1">Jg8812 protein</fullName>
    </submittedName>
</protein>
<evidence type="ECO:0000313" key="1">
    <source>
        <dbReference type="EMBL" id="CAH2246759.1"/>
    </source>
</evidence>
<accession>A0A8S4S298</accession>
<reference evidence="1" key="1">
    <citation type="submission" date="2022-03" db="EMBL/GenBank/DDBJ databases">
        <authorList>
            <person name="Lindestad O."/>
        </authorList>
    </citation>
    <scope>NUCLEOTIDE SEQUENCE</scope>
</reference>
<evidence type="ECO:0000313" key="2">
    <source>
        <dbReference type="Proteomes" id="UP000838756"/>
    </source>
</evidence>